<dbReference type="RefSeq" id="WP_193637354.1">
    <property type="nucleotide sequence ID" value="NZ_JADCSA010000004.1"/>
</dbReference>
<proteinExistence type="predicted"/>
<keyword evidence="1" id="KW-1133">Transmembrane helix</keyword>
<dbReference type="Pfam" id="PF07332">
    <property type="entry name" value="Phage_holin_3_6"/>
    <property type="match status" value="1"/>
</dbReference>
<organism evidence="2 3">
    <name type="scientific">Nocardioides malaquae</name>
    <dbReference type="NCBI Taxonomy" id="2773426"/>
    <lineage>
        <taxon>Bacteria</taxon>
        <taxon>Bacillati</taxon>
        <taxon>Actinomycetota</taxon>
        <taxon>Actinomycetes</taxon>
        <taxon>Propionibacteriales</taxon>
        <taxon>Nocardioidaceae</taxon>
        <taxon>Nocardioides</taxon>
    </lineage>
</organism>
<evidence type="ECO:0000256" key="1">
    <source>
        <dbReference type="SAM" id="Phobius"/>
    </source>
</evidence>
<accession>A0ABR9RR08</accession>
<feature type="transmembrane region" description="Helical" evidence="1">
    <location>
        <begin position="58"/>
        <end position="82"/>
    </location>
</feature>
<gene>
    <name evidence="2" type="ORF">IEQ44_05020</name>
</gene>
<keyword evidence="1" id="KW-0472">Membrane</keyword>
<keyword evidence="1" id="KW-0812">Transmembrane</keyword>
<evidence type="ECO:0000313" key="3">
    <source>
        <dbReference type="Proteomes" id="UP000756387"/>
    </source>
</evidence>
<evidence type="ECO:0000313" key="2">
    <source>
        <dbReference type="EMBL" id="MBE7324010.1"/>
    </source>
</evidence>
<protein>
    <submittedName>
        <fullName evidence="2">Phage holin family protein</fullName>
    </submittedName>
</protein>
<comment type="caution">
    <text evidence="2">The sequence shown here is derived from an EMBL/GenBank/DDBJ whole genome shotgun (WGS) entry which is preliminary data.</text>
</comment>
<dbReference type="InterPro" id="IPR009937">
    <property type="entry name" value="Phage_holin_3_6"/>
</dbReference>
<name>A0ABR9RR08_9ACTN</name>
<keyword evidence="3" id="KW-1185">Reference proteome</keyword>
<reference evidence="2 3" key="1">
    <citation type="submission" date="2020-10" db="EMBL/GenBank/DDBJ databases">
        <title>Nocardioides sp. isolated from sludge.</title>
        <authorList>
            <person name="Zhang X."/>
        </authorList>
    </citation>
    <scope>NUCLEOTIDE SEQUENCE [LARGE SCALE GENOMIC DNA]</scope>
    <source>
        <strain evidence="2 3">Y6</strain>
    </source>
</reference>
<sequence length="140" mass="14974">MANERATERATAQVKDTEPTIGRLVSDASRGISTLINKEIALAKSELKVSVKAGGTGLGLFAGAAFMALMFLILLSVTIAHFIHWGGSGLALHWAYLIVTVFYLLVAGVLGLVGYKKVKKVKAPERAIHQAQETSALLKR</sequence>
<feature type="transmembrane region" description="Helical" evidence="1">
    <location>
        <begin position="94"/>
        <end position="115"/>
    </location>
</feature>
<dbReference type="Proteomes" id="UP000756387">
    <property type="component" value="Unassembled WGS sequence"/>
</dbReference>
<dbReference type="EMBL" id="JADCSA010000004">
    <property type="protein sequence ID" value="MBE7324010.1"/>
    <property type="molecule type" value="Genomic_DNA"/>
</dbReference>